<accession>A0A9Y1BM36</accession>
<organism evidence="2">
    <name type="scientific">Candidatus Heimdallarchaeum aukensis</name>
    <dbReference type="NCBI Taxonomy" id="2876573"/>
    <lineage>
        <taxon>Archaea</taxon>
        <taxon>Promethearchaeati</taxon>
        <taxon>Candidatus Heimdallarchaeota</taxon>
        <taxon>Candidatus Heimdallarchaeia (ex Rinke et al. 2021) (nom. nud.)</taxon>
        <taxon>Candidatus Heimdallarchaeales</taxon>
        <taxon>Candidatus Heimdallarchaeaceae</taxon>
        <taxon>Candidatus Heimdallarchaeum</taxon>
    </lineage>
</organism>
<dbReference type="EMBL" id="CP084166">
    <property type="protein sequence ID" value="UJG41422.1"/>
    <property type="molecule type" value="Genomic_DNA"/>
</dbReference>
<dbReference type="PANTHER" id="PTHR37478:SF2">
    <property type="entry name" value="UPF0251 PROTEIN TK0562"/>
    <property type="match status" value="1"/>
</dbReference>
<protein>
    <submittedName>
        <fullName evidence="2">DUF134 domain-containing protein</fullName>
    </submittedName>
</protein>
<dbReference type="Gene3D" id="1.10.10.10">
    <property type="entry name" value="Winged helix-like DNA-binding domain superfamily/Winged helix DNA-binding domain"/>
    <property type="match status" value="1"/>
</dbReference>
<reference evidence="2" key="1">
    <citation type="journal article" date="2022" name="Nat. Microbiol.">
        <title>Unique mobile elements and scalable gene flow at the prokaryote-eukaryote boundary revealed by circularized Asgard archaea genomes.</title>
        <authorList>
            <person name="Wu F."/>
            <person name="Speth D.R."/>
            <person name="Philosof A."/>
            <person name="Cremiere A."/>
            <person name="Narayanan A."/>
            <person name="Barco R.A."/>
            <person name="Connon S.A."/>
            <person name="Amend J.P."/>
            <person name="Antoshechkin I.A."/>
            <person name="Orphan V.J."/>
        </authorList>
    </citation>
    <scope>NUCLEOTIDE SEQUENCE</scope>
    <source>
        <strain evidence="2">PM71</strain>
    </source>
</reference>
<evidence type="ECO:0000256" key="1">
    <source>
        <dbReference type="ARBA" id="ARBA00009350"/>
    </source>
</evidence>
<dbReference type="PANTHER" id="PTHR37478">
    <property type="match status" value="1"/>
</dbReference>
<dbReference type="Pfam" id="PF02001">
    <property type="entry name" value="DUF134"/>
    <property type="match status" value="1"/>
</dbReference>
<gene>
    <name evidence="2" type="ORF">K9W45_02910</name>
</gene>
<dbReference type="AlphaFoldDB" id="A0A9Y1BM36"/>
<dbReference type="SUPFAM" id="SSF88659">
    <property type="entry name" value="Sigma3 and sigma4 domains of RNA polymerase sigma factors"/>
    <property type="match status" value="1"/>
</dbReference>
<sequence length="102" mass="11820">MVQRKIKRCCIDVNEHVFKPVAIPFKELETQILTKEEITVLYYADYLGLKQVEAAKKMGISQSSYSRDLRIARKKIATALFENQAIKFDSEPELNKDKEVIL</sequence>
<dbReference type="InterPro" id="IPR013324">
    <property type="entry name" value="RNA_pol_sigma_r3/r4-like"/>
</dbReference>
<name>A0A9Y1BM36_9ARCH</name>
<dbReference type="InterPro" id="IPR036388">
    <property type="entry name" value="WH-like_DNA-bd_sf"/>
</dbReference>
<dbReference type="Proteomes" id="UP001201020">
    <property type="component" value="Chromosome"/>
</dbReference>
<dbReference type="InterPro" id="IPR002852">
    <property type="entry name" value="UPF0251"/>
</dbReference>
<proteinExistence type="inferred from homology"/>
<evidence type="ECO:0000313" key="2">
    <source>
        <dbReference type="EMBL" id="UJG41422.1"/>
    </source>
</evidence>
<comment type="similarity">
    <text evidence="1">Belongs to the UPF0251 family.</text>
</comment>